<feature type="transmembrane region" description="Helical" evidence="7">
    <location>
        <begin position="362"/>
        <end position="380"/>
    </location>
</feature>
<protein>
    <submittedName>
        <fullName evidence="9">MFS transporter</fullName>
    </submittedName>
</protein>
<evidence type="ECO:0000256" key="2">
    <source>
        <dbReference type="ARBA" id="ARBA00008335"/>
    </source>
</evidence>
<evidence type="ECO:0000313" key="10">
    <source>
        <dbReference type="Proteomes" id="UP000655830"/>
    </source>
</evidence>
<comment type="similarity">
    <text evidence="2">Belongs to the major facilitator superfamily.</text>
</comment>
<dbReference type="PROSITE" id="PS50850">
    <property type="entry name" value="MFS"/>
    <property type="match status" value="1"/>
</dbReference>
<feature type="transmembrane region" description="Helical" evidence="7">
    <location>
        <begin position="298"/>
        <end position="319"/>
    </location>
</feature>
<evidence type="ECO:0000256" key="7">
    <source>
        <dbReference type="SAM" id="Phobius"/>
    </source>
</evidence>
<dbReference type="SUPFAM" id="SSF103473">
    <property type="entry name" value="MFS general substrate transporter"/>
    <property type="match status" value="1"/>
</dbReference>
<feature type="transmembrane region" description="Helical" evidence="7">
    <location>
        <begin position="12"/>
        <end position="37"/>
    </location>
</feature>
<comment type="subcellular location">
    <subcellularLocation>
        <location evidence="1">Cell membrane</location>
        <topology evidence="1">Multi-pass membrane protein</topology>
    </subcellularLocation>
</comment>
<evidence type="ECO:0000256" key="3">
    <source>
        <dbReference type="ARBA" id="ARBA00022448"/>
    </source>
</evidence>
<feature type="transmembrane region" description="Helical" evidence="7">
    <location>
        <begin position="209"/>
        <end position="233"/>
    </location>
</feature>
<evidence type="ECO:0000313" key="9">
    <source>
        <dbReference type="EMBL" id="MBC8580439.1"/>
    </source>
</evidence>
<dbReference type="EMBL" id="JACRSY010000021">
    <property type="protein sequence ID" value="MBC8580439.1"/>
    <property type="molecule type" value="Genomic_DNA"/>
</dbReference>
<name>A0A926EIY9_9FIRM</name>
<evidence type="ECO:0000256" key="5">
    <source>
        <dbReference type="ARBA" id="ARBA00022989"/>
    </source>
</evidence>
<keyword evidence="4 7" id="KW-0812">Transmembrane</keyword>
<keyword evidence="5 7" id="KW-1133">Transmembrane helix</keyword>
<evidence type="ECO:0000259" key="8">
    <source>
        <dbReference type="PROSITE" id="PS50850"/>
    </source>
</evidence>
<accession>A0A926EIY9</accession>
<feature type="transmembrane region" description="Helical" evidence="7">
    <location>
        <begin position="78"/>
        <end position="95"/>
    </location>
</feature>
<dbReference type="Gene3D" id="1.20.1250.20">
    <property type="entry name" value="MFS general substrate transporter like domains"/>
    <property type="match status" value="2"/>
</dbReference>
<dbReference type="PANTHER" id="PTHR23514">
    <property type="entry name" value="BYPASS OF STOP CODON PROTEIN 6"/>
    <property type="match status" value="1"/>
</dbReference>
<keyword evidence="3" id="KW-0813">Transport</keyword>
<gene>
    <name evidence="9" type="ORF">H8718_12965</name>
</gene>
<feature type="transmembrane region" description="Helical" evidence="7">
    <location>
        <begin position="331"/>
        <end position="350"/>
    </location>
</feature>
<feature type="transmembrane region" description="Helical" evidence="7">
    <location>
        <begin position="124"/>
        <end position="147"/>
    </location>
</feature>
<feature type="transmembrane region" description="Helical" evidence="7">
    <location>
        <begin position="49"/>
        <end position="71"/>
    </location>
</feature>
<organism evidence="9 10">
    <name type="scientific">Zhenhengia yiwuensis</name>
    <dbReference type="NCBI Taxonomy" id="2763666"/>
    <lineage>
        <taxon>Bacteria</taxon>
        <taxon>Bacillati</taxon>
        <taxon>Bacillota</taxon>
        <taxon>Clostridia</taxon>
        <taxon>Lachnospirales</taxon>
        <taxon>Lachnospiraceae</taxon>
        <taxon>Zhenhengia</taxon>
    </lineage>
</organism>
<dbReference type="GO" id="GO:0005886">
    <property type="term" value="C:plasma membrane"/>
    <property type="evidence" value="ECO:0007669"/>
    <property type="project" value="UniProtKB-SubCell"/>
</dbReference>
<feature type="transmembrane region" description="Helical" evidence="7">
    <location>
        <begin position="275"/>
        <end position="292"/>
    </location>
</feature>
<evidence type="ECO:0000256" key="1">
    <source>
        <dbReference type="ARBA" id="ARBA00004651"/>
    </source>
</evidence>
<dbReference type="AlphaFoldDB" id="A0A926EIY9"/>
<reference evidence="9" key="1">
    <citation type="submission" date="2020-08" db="EMBL/GenBank/DDBJ databases">
        <title>Genome public.</title>
        <authorList>
            <person name="Liu C."/>
            <person name="Sun Q."/>
        </authorList>
    </citation>
    <scope>NUCLEOTIDE SEQUENCE</scope>
    <source>
        <strain evidence="9">NSJ-12</strain>
    </source>
</reference>
<dbReference type="Pfam" id="PF07690">
    <property type="entry name" value="MFS_1"/>
    <property type="match status" value="1"/>
</dbReference>
<keyword evidence="6 7" id="KW-0472">Membrane</keyword>
<evidence type="ECO:0000256" key="4">
    <source>
        <dbReference type="ARBA" id="ARBA00022692"/>
    </source>
</evidence>
<dbReference type="InterPro" id="IPR011701">
    <property type="entry name" value="MFS"/>
</dbReference>
<proteinExistence type="inferred from homology"/>
<feature type="transmembrane region" description="Helical" evidence="7">
    <location>
        <begin position="101"/>
        <end position="117"/>
    </location>
</feature>
<evidence type="ECO:0000256" key="6">
    <source>
        <dbReference type="ARBA" id="ARBA00023136"/>
    </source>
</evidence>
<dbReference type="InterPro" id="IPR051788">
    <property type="entry name" value="MFS_Transporter"/>
</dbReference>
<feature type="transmembrane region" description="Helical" evidence="7">
    <location>
        <begin position="245"/>
        <end position="263"/>
    </location>
</feature>
<dbReference type="InterPro" id="IPR020846">
    <property type="entry name" value="MFS_dom"/>
</dbReference>
<feature type="domain" description="Major facilitator superfamily (MFS) profile" evidence="8">
    <location>
        <begin position="13"/>
        <end position="385"/>
    </location>
</feature>
<keyword evidence="10" id="KW-1185">Reference proteome</keyword>
<sequence length="388" mass="43076">MINKISSKRTYIVFIAFSICMIVLGASDSLRGIFSIVFQDYYELSTTQLSMIVTISYLGNLVFLLCGGNFLDRFNKKYVFISTLSIWIIGALLFIRGNSYISLLLGMFLCTGASTLLNTTINILVPAIFAGAPGLIVNVLFFIQGIGTSGSQNIVGRFAADISYWKMVNIVLLGASLIGMLFMFYSTIPKVEQKKETISYVHIIKNPAFIFYILIFGFYFIAEHGILNWFMLYGINGLELEYDRASFFLSIFFGGITLGRLMFAPLVQMLGVQRSVIVFGLIGGLLYIIGIAGGIKTVVLLSGSGLILSILYPTLVLMIQSYYDKECIASATGVIISIATLFDIIFNLGFGKIVDTLGMRQSFYILQISMLLFLSSLIFFHKKVKVEK</sequence>
<feature type="transmembrane region" description="Helical" evidence="7">
    <location>
        <begin position="167"/>
        <end position="188"/>
    </location>
</feature>
<dbReference type="Proteomes" id="UP000655830">
    <property type="component" value="Unassembled WGS sequence"/>
</dbReference>
<dbReference type="GO" id="GO:0022857">
    <property type="term" value="F:transmembrane transporter activity"/>
    <property type="evidence" value="ECO:0007669"/>
    <property type="project" value="InterPro"/>
</dbReference>
<dbReference type="PANTHER" id="PTHR23514:SF3">
    <property type="entry name" value="BYPASS OF STOP CODON PROTEIN 6"/>
    <property type="match status" value="1"/>
</dbReference>
<comment type="caution">
    <text evidence="9">The sequence shown here is derived from an EMBL/GenBank/DDBJ whole genome shotgun (WGS) entry which is preliminary data.</text>
</comment>
<dbReference type="InterPro" id="IPR036259">
    <property type="entry name" value="MFS_trans_sf"/>
</dbReference>